<comment type="function">
    <text evidence="10">Essential for the assembly of the distal half of centrioles, required for centriole elongation. Acts as a negative regulator of centriole elongation.</text>
</comment>
<dbReference type="EMBL" id="JAEFCI010003408">
    <property type="protein sequence ID" value="KAG5461598.1"/>
    <property type="molecule type" value="Genomic_DNA"/>
</dbReference>
<feature type="region of interest" description="Disordered" evidence="11">
    <location>
        <begin position="136"/>
        <end position="209"/>
    </location>
</feature>
<comment type="caution">
    <text evidence="12">The sequence shown here is derived from an EMBL/GenBank/DDBJ whole genome shotgun (WGS) entry which is preliminary data.</text>
</comment>
<evidence type="ECO:0000256" key="2">
    <source>
        <dbReference type="ARBA" id="ARBA00010411"/>
    </source>
</evidence>
<comment type="subcellular location">
    <subcellularLocation>
        <location evidence="1">Cytoplasm</location>
        <location evidence="1">Cytoskeleton</location>
        <location evidence="1">Microtubule organizing center</location>
        <location evidence="1">Centrosome</location>
        <location evidence="1">Centriole</location>
    </subcellularLocation>
</comment>
<evidence type="ECO:0000256" key="6">
    <source>
        <dbReference type="ARBA" id="ARBA00023054"/>
    </source>
</evidence>
<evidence type="ECO:0000256" key="5">
    <source>
        <dbReference type="ARBA" id="ARBA00022737"/>
    </source>
</evidence>
<evidence type="ECO:0000256" key="10">
    <source>
        <dbReference type="ARBA" id="ARBA00049959"/>
    </source>
</evidence>
<comment type="similarity">
    <text evidence="2">Belongs to the POC5 family.</text>
</comment>
<evidence type="ECO:0000256" key="9">
    <source>
        <dbReference type="ARBA" id="ARBA00031694"/>
    </source>
</evidence>
<evidence type="ECO:0000256" key="3">
    <source>
        <dbReference type="ARBA" id="ARBA00014910"/>
    </source>
</evidence>
<dbReference type="AlphaFoldDB" id="A0A8H7ZZ11"/>
<gene>
    <name evidence="12" type="ORF">BJ554DRAFT_6185</name>
</gene>
<keyword evidence="6" id="KW-0175">Coiled coil</keyword>
<evidence type="ECO:0000313" key="12">
    <source>
        <dbReference type="EMBL" id="KAG5461598.1"/>
    </source>
</evidence>
<evidence type="ECO:0000256" key="11">
    <source>
        <dbReference type="SAM" id="MobiDB-lite"/>
    </source>
</evidence>
<dbReference type="OrthoDB" id="10064898at2759"/>
<keyword evidence="4" id="KW-0963">Cytoplasm</keyword>
<feature type="region of interest" description="Disordered" evidence="11">
    <location>
        <begin position="526"/>
        <end position="551"/>
    </location>
</feature>
<keyword evidence="5" id="KW-0677">Repeat</keyword>
<dbReference type="PANTHER" id="PTHR28618:SF1">
    <property type="entry name" value="CENTROSOMAL PROTEIN POC5"/>
    <property type="match status" value="1"/>
</dbReference>
<evidence type="ECO:0000313" key="13">
    <source>
        <dbReference type="Proteomes" id="UP000673691"/>
    </source>
</evidence>
<dbReference type="PANTHER" id="PTHR28618">
    <property type="entry name" value="CENTROSOMAL PROTEIN POC5"/>
    <property type="match status" value="1"/>
</dbReference>
<proteinExistence type="inferred from homology"/>
<keyword evidence="13" id="KW-1185">Reference proteome</keyword>
<evidence type="ECO:0000256" key="4">
    <source>
        <dbReference type="ARBA" id="ARBA00022490"/>
    </source>
</evidence>
<evidence type="ECO:0000256" key="1">
    <source>
        <dbReference type="ARBA" id="ARBA00004114"/>
    </source>
</evidence>
<keyword evidence="7" id="KW-0206">Cytoskeleton</keyword>
<dbReference type="Proteomes" id="UP000673691">
    <property type="component" value="Unassembled WGS sequence"/>
</dbReference>
<dbReference type="GO" id="GO:0005814">
    <property type="term" value="C:centriole"/>
    <property type="evidence" value="ECO:0007669"/>
    <property type="project" value="UniProtKB-SubCell"/>
</dbReference>
<organism evidence="12 13">
    <name type="scientific">Olpidium bornovanus</name>
    <dbReference type="NCBI Taxonomy" id="278681"/>
    <lineage>
        <taxon>Eukaryota</taxon>
        <taxon>Fungi</taxon>
        <taxon>Fungi incertae sedis</taxon>
        <taxon>Olpidiomycota</taxon>
        <taxon>Olpidiomycotina</taxon>
        <taxon>Olpidiomycetes</taxon>
        <taxon>Olpidiales</taxon>
        <taxon>Olpidiaceae</taxon>
        <taxon>Olpidium</taxon>
    </lineage>
</organism>
<evidence type="ECO:0000256" key="7">
    <source>
        <dbReference type="ARBA" id="ARBA00023212"/>
    </source>
</evidence>
<accession>A0A8H7ZZ11</accession>
<evidence type="ECO:0000256" key="8">
    <source>
        <dbReference type="ARBA" id="ARBA00023306"/>
    </source>
</evidence>
<keyword evidence="8" id="KW-0131">Cell cycle</keyword>
<sequence>MERPSPDRLPLALITMGWIGPITAHTVPNITREDSPGYAVTSGWPPFVFAASVPYASFYAVTSPRHSVWFTRIRAVGVRSGQRKRDRREQGECRRGRTCGKRCREAESREVPVAGVEHRVVCAPCAFDAVSIAGQTEPDENPVSRSPKNGKSAVERSPKPFGSEAAEPAVHPAGCVPRQRAQSALEIKGASQKQFGSFSRRPRTPSPAWRADVLATAAPSGEARHMHGAPHRLATLAPAPHEHQLNRKRHVSNDSVCQRRSADLEEVALEDEHLRAKLDEFGDVLDHDAAMLGENLDKWIGMMRRAVMADFLDSKTLILRRHGRLLADAREEYHASTDEVNQDLVQTSQRLQAAELTIGNRGITILRCADKLRNKVNATPRRQLSAFSQAMLMASRLFSRWRMAYARRQFEKFCRRLSGRHYRHSLLRKAMYTWKSDVGNTWRKLAERKLRAAAEKQIQSLAIEYEKKIAKLSGQLHQATTIIRESQTARANYEDTMKKAFLRGVCALNMEAMSVFNGNRRGVPSGLPENAPCSSTAAKRSTASREADSLKVDLGDLKPKTFADGPMEFTETDSSAGEEHRLLIASDAKTDSRREDRWDPHVLSCAQPQPQEVRKLYSHTPAARRPRSLGISSPSGVGRPRQTPANGAAIRPKSHCVTGREESQSEQARIVRQGASAVTVTRHMKPPDPGMFPLRAGVDPPAT</sequence>
<protein>
    <recommendedName>
        <fullName evidence="3">Centrosomal protein POC5</fullName>
    </recommendedName>
    <alternativeName>
        <fullName evidence="9">Protein of centriole 5</fullName>
    </alternativeName>
</protein>
<reference evidence="12 13" key="1">
    <citation type="journal article" name="Sci. Rep.">
        <title>Genome-scale phylogenetic analyses confirm Olpidium as the closest living zoosporic fungus to the non-flagellated, terrestrial fungi.</title>
        <authorList>
            <person name="Chang Y."/>
            <person name="Rochon D."/>
            <person name="Sekimoto S."/>
            <person name="Wang Y."/>
            <person name="Chovatia M."/>
            <person name="Sandor L."/>
            <person name="Salamov A."/>
            <person name="Grigoriev I.V."/>
            <person name="Stajich J.E."/>
            <person name="Spatafora J.W."/>
        </authorList>
    </citation>
    <scope>NUCLEOTIDE SEQUENCE [LARGE SCALE GENOMIC DNA]</scope>
    <source>
        <strain evidence="12">S191</strain>
    </source>
</reference>
<dbReference type="InterPro" id="IPR033351">
    <property type="entry name" value="POC5"/>
</dbReference>
<name>A0A8H7ZZ11_9FUNG</name>
<feature type="region of interest" description="Disordered" evidence="11">
    <location>
        <begin position="621"/>
        <end position="703"/>
    </location>
</feature>